<evidence type="ECO:0000259" key="3">
    <source>
        <dbReference type="PROSITE" id="PS50086"/>
    </source>
</evidence>
<dbReference type="Proteomes" id="UP001562354">
    <property type="component" value="Unassembled WGS sequence"/>
</dbReference>
<dbReference type="Gene3D" id="1.10.8.270">
    <property type="entry name" value="putative rabgap domain of human tbc1 domain family member 14 like domains"/>
    <property type="match status" value="1"/>
</dbReference>
<evidence type="ECO:0000313" key="5">
    <source>
        <dbReference type="Proteomes" id="UP001562354"/>
    </source>
</evidence>
<protein>
    <recommendedName>
        <fullName evidence="3">Rab-GAP TBC domain-containing protein</fullName>
    </recommendedName>
</protein>
<evidence type="ECO:0000313" key="4">
    <source>
        <dbReference type="EMBL" id="KAL1296967.1"/>
    </source>
</evidence>
<dbReference type="GeneID" id="95978267"/>
<dbReference type="InterPro" id="IPR000195">
    <property type="entry name" value="Rab-GAP-TBC_dom"/>
</dbReference>
<name>A0ABR3P2F6_9PEZI</name>
<keyword evidence="5" id="KW-1185">Reference proteome</keyword>
<dbReference type="RefSeq" id="XP_069196649.1">
    <property type="nucleotide sequence ID" value="XM_069344230.1"/>
</dbReference>
<feature type="region of interest" description="Disordered" evidence="2">
    <location>
        <begin position="555"/>
        <end position="772"/>
    </location>
</feature>
<feature type="compositionally biased region" description="Basic and acidic residues" evidence="2">
    <location>
        <begin position="734"/>
        <end position="755"/>
    </location>
</feature>
<evidence type="ECO:0000256" key="2">
    <source>
        <dbReference type="SAM" id="MobiDB-lite"/>
    </source>
</evidence>
<sequence>MREFKEARAGWSRFLTYPALSDLKIAIRNDGEKPSPLVASRSLCWKAFLLFEDSSREEWLRRLSDSRSAYASVRTHLLKALEHPEEVGSGFDPLSDGTESPWAVLRQDETLRAEILQDVDRCMPENMYFRQPEAQRKLLDVLFVFCKLNPDVSYRQGMHELLAPILWVVESDAISDKPTGMLSSDDQMLCQMCDSQFIEHDSFTLFGIIMQGAKSFYEQAAHSATSLVSTTPAKPTATLENPIITRIHRIFDEYLPHIDPRLSQHLRDIDLIPQVFLMKWIRLLFGREFPFDDVLSMWDVIFAEDPTLEIVDLICLVMIVRLHWELLESDYNTALTVLLRYPAPQAPTAPQAFVLDAIYLRDHLHQAGASHIIEKYSDRPLADVNANNETTLPVSTSSVQSMLGSRLSAVGLAPKSPGRQAGNIDRVFQDAAKGLFKRGEQWGINKAVRDALVEVQKGVREIQNVPTPQRPRTHMRTSSRQSGSGERAVAKLAALEARNVALAKMLKNATDDLWKYHEEAVAGKGSEKERLDALSIAIARVQFTQVYLEDSTVPLPADEEQSEEQPKEELDGASAPGDVNGRTKESSVPPPVGTRAPDACSAPPPPPSKSRPRTKKSSVSSVTNGGLDAPVDFQTPRPSLTQSSFSWMLGQDSSASSFVQAQPLPPSDARRRSRGFLFGDDEHSSSVIDQHDTSKSKITNKLRKKRPESTSKVQPEILFEQESEVWDLGQLEEEDKKKKEQDAEKQRKAAGKTDEASGTIFDAKSATKSGGT</sequence>
<dbReference type="EMBL" id="JBFMKM010000016">
    <property type="protein sequence ID" value="KAL1296967.1"/>
    <property type="molecule type" value="Genomic_DNA"/>
</dbReference>
<dbReference type="PANTHER" id="PTHR22957:SF337">
    <property type="entry name" value="TBC1 DOMAIN FAMILY MEMBER 5"/>
    <property type="match status" value="1"/>
</dbReference>
<dbReference type="InterPro" id="IPR035969">
    <property type="entry name" value="Rab-GAP_TBC_sf"/>
</dbReference>
<dbReference type="Pfam" id="PF00566">
    <property type="entry name" value="RabGAP-TBC"/>
    <property type="match status" value="1"/>
</dbReference>
<accession>A0ABR3P2F6</accession>
<feature type="region of interest" description="Disordered" evidence="2">
    <location>
        <begin position="464"/>
        <end position="487"/>
    </location>
</feature>
<dbReference type="PROSITE" id="PS50086">
    <property type="entry name" value="TBC_RABGAP"/>
    <property type="match status" value="1"/>
</dbReference>
<feature type="compositionally biased region" description="Acidic residues" evidence="2">
    <location>
        <begin position="719"/>
        <end position="733"/>
    </location>
</feature>
<dbReference type="PANTHER" id="PTHR22957">
    <property type="entry name" value="TBC1 DOMAIN FAMILY MEMBER GTPASE-ACTIVATING PROTEIN"/>
    <property type="match status" value="1"/>
</dbReference>
<reference evidence="4 5" key="1">
    <citation type="submission" date="2024-07" db="EMBL/GenBank/DDBJ databases">
        <title>Draft sequence of the Neodothiora populina.</title>
        <authorList>
            <person name="Drown D.D."/>
            <person name="Schuette U.S."/>
            <person name="Buechlein A.B."/>
            <person name="Rusch D.R."/>
            <person name="Winton L.W."/>
            <person name="Adams G.A."/>
        </authorList>
    </citation>
    <scope>NUCLEOTIDE SEQUENCE [LARGE SCALE GENOMIC DNA]</scope>
    <source>
        <strain evidence="4 5">CPC 39397</strain>
    </source>
</reference>
<comment type="caution">
    <text evidence="4">The sequence shown here is derived from an EMBL/GenBank/DDBJ whole genome shotgun (WGS) entry which is preliminary data.</text>
</comment>
<keyword evidence="1" id="KW-0343">GTPase activation</keyword>
<dbReference type="Gene3D" id="1.10.472.80">
    <property type="entry name" value="Ypt/Rab-GAP domain of gyp1p, domain 3"/>
    <property type="match status" value="1"/>
</dbReference>
<proteinExistence type="predicted"/>
<evidence type="ECO:0000256" key="1">
    <source>
        <dbReference type="ARBA" id="ARBA00022468"/>
    </source>
</evidence>
<feature type="compositionally biased region" description="Polar residues" evidence="2">
    <location>
        <begin position="636"/>
        <end position="660"/>
    </location>
</feature>
<feature type="domain" description="Rab-GAP TBC" evidence="3">
    <location>
        <begin position="35"/>
        <end position="305"/>
    </location>
</feature>
<gene>
    <name evidence="4" type="ORF">AAFC00_004567</name>
</gene>
<dbReference type="SMART" id="SM00164">
    <property type="entry name" value="TBC"/>
    <property type="match status" value="1"/>
</dbReference>
<feature type="compositionally biased region" description="Basic and acidic residues" evidence="2">
    <location>
        <begin position="680"/>
        <end position="695"/>
    </location>
</feature>
<dbReference type="SUPFAM" id="SSF47923">
    <property type="entry name" value="Ypt/Rab-GAP domain of gyp1p"/>
    <property type="match status" value="2"/>
</dbReference>
<organism evidence="4 5">
    <name type="scientific">Neodothiora populina</name>
    <dbReference type="NCBI Taxonomy" id="2781224"/>
    <lineage>
        <taxon>Eukaryota</taxon>
        <taxon>Fungi</taxon>
        <taxon>Dikarya</taxon>
        <taxon>Ascomycota</taxon>
        <taxon>Pezizomycotina</taxon>
        <taxon>Dothideomycetes</taxon>
        <taxon>Dothideomycetidae</taxon>
        <taxon>Dothideales</taxon>
        <taxon>Dothioraceae</taxon>
        <taxon>Neodothiora</taxon>
    </lineage>
</organism>